<sequence length="475" mass="54921">MIIYDYIIIGSGPAGLTFATLADKNDKIMIIDKDKVIGGCHKVNRQKYENEYYFSEHGPRMYFSNYLNFKTILNIIGIKFSDIFVKFNLSFLEILYETTIKENIFSINEIFIMTIDFFKLLGNPNYAKNISMNEYLTINNFSDKAVNYINRTSRLMDGGDLDKTSLNSFFSVLNDTLLYNGYQPKMPNDEGLFIVWQNYLKNVDFKLNTTITDIDNSKSIIKINSANNNTFYTKKLILAIPPINLNEIIKKSSSSIKQLFNNNLDIYSKGTAYINNISITFHWNFKLNLNKKIYGFHNNTNWGVGAVVLSDYMNFKEKNSKTVISCVITITDVKSKNINKTANECSDKKDLIDETFRQLNEIYNNIPVPTLSFINNYYADGEWKSTEKAFIKATNYNYMNNKISDNIYTLGTHNGNVKYHFTSIETAVANAIALINQLYNKNHYIKRPYTIKDVIIIILLFIVLLIIINLFIFNY</sequence>
<reference evidence="3" key="1">
    <citation type="journal article" date="2020" name="Nature">
        <title>Giant virus diversity and host interactions through global metagenomics.</title>
        <authorList>
            <person name="Schulz F."/>
            <person name="Roux S."/>
            <person name="Paez-Espino D."/>
            <person name="Jungbluth S."/>
            <person name="Walsh D.A."/>
            <person name="Denef V.J."/>
            <person name="McMahon K.D."/>
            <person name="Konstantinidis K.T."/>
            <person name="Eloe-Fadrosh E.A."/>
            <person name="Kyrpides N.C."/>
            <person name="Woyke T."/>
        </authorList>
    </citation>
    <scope>NUCLEOTIDE SEQUENCE</scope>
    <source>
        <strain evidence="3">GVMAG-M-3300009151-35</strain>
    </source>
</reference>
<dbReference type="PANTHER" id="PTHR42923">
    <property type="entry name" value="PROTOPORPHYRINOGEN OXIDASE"/>
    <property type="match status" value="1"/>
</dbReference>
<dbReference type="Gene3D" id="3.50.50.60">
    <property type="entry name" value="FAD/NAD(P)-binding domain"/>
    <property type="match status" value="1"/>
</dbReference>
<keyword evidence="1" id="KW-0812">Transmembrane</keyword>
<dbReference type="Pfam" id="PF01593">
    <property type="entry name" value="Amino_oxidase"/>
    <property type="match status" value="1"/>
</dbReference>
<dbReference type="PRINTS" id="PR00469">
    <property type="entry name" value="PNDRDTASEII"/>
</dbReference>
<dbReference type="InterPro" id="IPR036188">
    <property type="entry name" value="FAD/NAD-bd_sf"/>
</dbReference>
<dbReference type="Gene3D" id="3.30.70.1990">
    <property type="match status" value="1"/>
</dbReference>
<dbReference type="GO" id="GO:0016491">
    <property type="term" value="F:oxidoreductase activity"/>
    <property type="evidence" value="ECO:0007669"/>
    <property type="project" value="InterPro"/>
</dbReference>
<evidence type="ECO:0000259" key="2">
    <source>
        <dbReference type="Pfam" id="PF01593"/>
    </source>
</evidence>
<dbReference type="InterPro" id="IPR002937">
    <property type="entry name" value="Amino_oxidase"/>
</dbReference>
<name>A0A6C0ETX9_9ZZZZ</name>
<keyword evidence="1" id="KW-1133">Transmembrane helix</keyword>
<dbReference type="Pfam" id="PF13450">
    <property type="entry name" value="NAD_binding_8"/>
    <property type="match status" value="1"/>
</dbReference>
<dbReference type="AlphaFoldDB" id="A0A6C0ETX9"/>
<proteinExistence type="predicted"/>
<dbReference type="EMBL" id="MN738911">
    <property type="protein sequence ID" value="QHT30735.1"/>
    <property type="molecule type" value="Genomic_DNA"/>
</dbReference>
<organism evidence="3">
    <name type="scientific">viral metagenome</name>
    <dbReference type="NCBI Taxonomy" id="1070528"/>
    <lineage>
        <taxon>unclassified sequences</taxon>
        <taxon>metagenomes</taxon>
        <taxon>organismal metagenomes</taxon>
    </lineage>
</organism>
<protein>
    <recommendedName>
        <fullName evidence="2">Amine oxidase domain-containing protein</fullName>
    </recommendedName>
</protein>
<accession>A0A6C0ETX9</accession>
<evidence type="ECO:0000256" key="1">
    <source>
        <dbReference type="SAM" id="Phobius"/>
    </source>
</evidence>
<dbReference type="SUPFAM" id="SSF51971">
    <property type="entry name" value="Nucleotide-binding domain"/>
    <property type="match status" value="1"/>
</dbReference>
<feature type="transmembrane region" description="Helical" evidence="1">
    <location>
        <begin position="454"/>
        <end position="473"/>
    </location>
</feature>
<dbReference type="Gene3D" id="1.10.405.20">
    <property type="match status" value="1"/>
</dbReference>
<keyword evidence="1" id="KW-0472">Membrane</keyword>
<dbReference type="InterPro" id="IPR050464">
    <property type="entry name" value="Zeta_carotene_desat/Oxidored"/>
</dbReference>
<evidence type="ECO:0000313" key="3">
    <source>
        <dbReference type="EMBL" id="QHT30735.1"/>
    </source>
</evidence>
<feature type="domain" description="Amine oxidase" evidence="2">
    <location>
        <begin position="200"/>
        <end position="371"/>
    </location>
</feature>